<dbReference type="EMBL" id="FQUG01000009">
    <property type="protein sequence ID" value="SHF21784.1"/>
    <property type="molecule type" value="Genomic_DNA"/>
</dbReference>
<comment type="subcellular location">
    <subcellularLocation>
        <location evidence="2">Bacterial flagellum basal body</location>
    </subcellularLocation>
</comment>
<feature type="domain" description="Flagellar basal-body/hook protein C-terminal" evidence="4">
    <location>
        <begin position="216"/>
        <end position="258"/>
    </location>
</feature>
<evidence type="ECO:0000259" key="3">
    <source>
        <dbReference type="Pfam" id="PF00460"/>
    </source>
</evidence>
<dbReference type="STRING" id="1123243.SAMN02745190_02125"/>
<dbReference type="PANTHER" id="PTHR30435:SF19">
    <property type="entry name" value="FLAGELLAR BASAL-BODY ROD PROTEIN FLGG"/>
    <property type="match status" value="1"/>
</dbReference>
<dbReference type="InterPro" id="IPR012836">
    <property type="entry name" value="FlgF"/>
</dbReference>
<dbReference type="InterPro" id="IPR019776">
    <property type="entry name" value="Flagellar_basal_body_rod_CS"/>
</dbReference>
<keyword evidence="6" id="KW-0969">Cilium</keyword>
<accession>A0A1M4ZUV8</accession>
<dbReference type="PANTHER" id="PTHR30435">
    <property type="entry name" value="FLAGELLAR PROTEIN"/>
    <property type="match status" value="1"/>
</dbReference>
<evidence type="ECO:0000256" key="1">
    <source>
        <dbReference type="ARBA" id="ARBA00009677"/>
    </source>
</evidence>
<evidence type="ECO:0000313" key="7">
    <source>
        <dbReference type="Proteomes" id="UP000184404"/>
    </source>
</evidence>
<protein>
    <submittedName>
        <fullName evidence="6">Flagellar basal-body rod protein FlgG</fullName>
    </submittedName>
</protein>
<dbReference type="InterPro" id="IPR020013">
    <property type="entry name" value="Flagellar_FlgE/F/G"/>
</dbReference>
<dbReference type="OrthoDB" id="9804559at2"/>
<dbReference type="Proteomes" id="UP000184404">
    <property type="component" value="Unassembled WGS sequence"/>
</dbReference>
<evidence type="ECO:0000259" key="4">
    <source>
        <dbReference type="Pfam" id="PF06429"/>
    </source>
</evidence>
<dbReference type="GO" id="GO:0030694">
    <property type="term" value="C:bacterial-type flagellum basal body, rod"/>
    <property type="evidence" value="ECO:0007669"/>
    <property type="project" value="InterPro"/>
</dbReference>
<dbReference type="NCBIfam" id="TIGR03506">
    <property type="entry name" value="FlgEFG_subfam"/>
    <property type="match status" value="1"/>
</dbReference>
<keyword evidence="7" id="KW-1185">Reference proteome</keyword>
<feature type="domain" description="Flagellar basal body rod protein N-terminal" evidence="3">
    <location>
        <begin position="5"/>
        <end position="35"/>
    </location>
</feature>
<dbReference type="AlphaFoldDB" id="A0A1M4ZUV8"/>
<evidence type="ECO:0000259" key="5">
    <source>
        <dbReference type="Pfam" id="PF22692"/>
    </source>
</evidence>
<dbReference type="Pfam" id="PF06429">
    <property type="entry name" value="Flg_bbr_C"/>
    <property type="match status" value="1"/>
</dbReference>
<reference evidence="6 7" key="1">
    <citation type="submission" date="2016-11" db="EMBL/GenBank/DDBJ databases">
        <authorList>
            <person name="Jaros S."/>
            <person name="Januszkiewicz K."/>
            <person name="Wedrychowicz H."/>
        </authorList>
    </citation>
    <scope>NUCLEOTIDE SEQUENCE [LARGE SCALE GENOMIC DNA]</scope>
    <source>
        <strain evidence="6 7">DSM 10502</strain>
    </source>
</reference>
<sequence>MWRGLYTAATGMISEQNRTAVIANNLANANTTGYKRDRAIDEEFNPMLIRRINDTKKIAVTDFKEFSLDRRAPVVGTLGLGSYTAEIATDAAQGNMMTTGNPLDVAISGNGYFEVQTPQGIRYTRNGNFYRQQDGTIVTSLGQPVLDTRGRRIQIPQDVVDVIIGSKGEIYGGGEQIGQLGFVEFDDRRAVLKQGDSLYFAQEGAQPRPATGEIYQGILERSNSNVVNEMVELINNHRVYEANSKAVTSQDTLLDHAVNEVGRVS</sequence>
<proteinExistence type="inferred from homology"/>
<dbReference type="PROSITE" id="PS00588">
    <property type="entry name" value="FLAGELLA_BB_ROD"/>
    <property type="match status" value="1"/>
</dbReference>
<dbReference type="InterPro" id="IPR001444">
    <property type="entry name" value="Flag_bb_rod_N"/>
</dbReference>
<feature type="domain" description="Flagellar hook protein FlgE/F/G-like D1" evidence="5">
    <location>
        <begin position="106"/>
        <end position="171"/>
    </location>
</feature>
<dbReference type="InterPro" id="IPR010930">
    <property type="entry name" value="Flg_bb/hook_C_dom"/>
</dbReference>
<evidence type="ECO:0000256" key="2">
    <source>
        <dbReference type="RuleBase" id="RU362116"/>
    </source>
</evidence>
<evidence type="ECO:0000313" key="6">
    <source>
        <dbReference type="EMBL" id="SHF21784.1"/>
    </source>
</evidence>
<organism evidence="6 7">
    <name type="scientific">Schwartzia succinivorans DSM 10502</name>
    <dbReference type="NCBI Taxonomy" id="1123243"/>
    <lineage>
        <taxon>Bacteria</taxon>
        <taxon>Bacillati</taxon>
        <taxon>Bacillota</taxon>
        <taxon>Negativicutes</taxon>
        <taxon>Selenomonadales</taxon>
        <taxon>Selenomonadaceae</taxon>
        <taxon>Schwartzia</taxon>
    </lineage>
</organism>
<keyword evidence="6" id="KW-0966">Cell projection</keyword>
<dbReference type="Pfam" id="PF00460">
    <property type="entry name" value="Flg_bb_rod"/>
    <property type="match status" value="1"/>
</dbReference>
<dbReference type="GO" id="GO:0071978">
    <property type="term" value="P:bacterial-type flagellum-dependent swarming motility"/>
    <property type="evidence" value="ECO:0007669"/>
    <property type="project" value="TreeGrafter"/>
</dbReference>
<name>A0A1M4ZUV8_9FIRM</name>
<dbReference type="Pfam" id="PF22692">
    <property type="entry name" value="LlgE_F_G_D1"/>
    <property type="match status" value="1"/>
</dbReference>
<comment type="similarity">
    <text evidence="1 2">Belongs to the flagella basal body rod proteins family.</text>
</comment>
<keyword evidence="6" id="KW-0282">Flagellum</keyword>
<dbReference type="InterPro" id="IPR053967">
    <property type="entry name" value="LlgE_F_G-like_D1"/>
</dbReference>
<dbReference type="RefSeq" id="WP_072936239.1">
    <property type="nucleotide sequence ID" value="NZ_FQUG01000009.1"/>
</dbReference>
<gene>
    <name evidence="6" type="ORF">SAMN02745190_02125</name>
</gene>
<dbReference type="InterPro" id="IPR037925">
    <property type="entry name" value="FlgE/F/G-like"/>
</dbReference>
<dbReference type="SUPFAM" id="SSF117143">
    <property type="entry name" value="Flagellar hook protein flgE"/>
    <property type="match status" value="1"/>
</dbReference>
<dbReference type="NCBIfam" id="TIGR02490">
    <property type="entry name" value="flgF"/>
    <property type="match status" value="1"/>
</dbReference>
<keyword evidence="2" id="KW-0975">Bacterial flagellum</keyword>